<dbReference type="Pfam" id="PF18906">
    <property type="entry name" value="Phage_tube_2"/>
    <property type="match status" value="1"/>
</dbReference>
<dbReference type="Proteomes" id="UP000282957">
    <property type="component" value="Unassembled WGS sequence"/>
</dbReference>
<dbReference type="EMBL" id="SACL01000001">
    <property type="protein sequence ID" value="RVT99099.1"/>
    <property type="molecule type" value="Genomic_DNA"/>
</dbReference>
<protein>
    <recommendedName>
        <fullName evidence="3">Phage tail protein</fullName>
    </recommendedName>
</protein>
<proteinExistence type="predicted"/>
<dbReference type="OrthoDB" id="7354005at2"/>
<accession>A0A437MN84</accession>
<organism evidence="1 2">
    <name type="scientific">Rhodovarius crocodyli</name>
    <dbReference type="NCBI Taxonomy" id="1979269"/>
    <lineage>
        <taxon>Bacteria</taxon>
        <taxon>Pseudomonadati</taxon>
        <taxon>Pseudomonadota</taxon>
        <taxon>Alphaproteobacteria</taxon>
        <taxon>Acetobacterales</taxon>
        <taxon>Roseomonadaceae</taxon>
        <taxon>Rhodovarius</taxon>
    </lineage>
</organism>
<keyword evidence="2" id="KW-1185">Reference proteome</keyword>
<name>A0A437MN84_9PROT</name>
<evidence type="ECO:0008006" key="3">
    <source>
        <dbReference type="Google" id="ProtNLM"/>
    </source>
</evidence>
<sequence>MPSVTGISAGAETADVVLSYGIESAWRTPPATTFKGLRITSETLAGTKNRQRFNEITGKRQVSPSVTQSVSGGGGINFNLSYGTFDDLLAAALGEEWTSALAIDGVAGDISTVASGNKLTSTTSGKFNSVVVGQFIRLYGFTANSGANNGIYRVSAKTSGQDITLAGKTVANETPTGTAAKVRGSMLRNGDLSKSLFLQKKVGSDWFQYPGSIIPGLNLQGGINQAFTGSFNVLSAQEAKAVADASTGGIIPAPTGGFFDGVGNFGGVMVNDAAIDAVVQSTAISLSREGAAMDYGMGSATAQGALLGQVNPSGTIEVLWRNSTLYDLFMSEANSLLSWTMRDPQGNAYAMSLPAVALMNGSPQAGGPNQTVRSRFTIEGAQDLASHCIQIDRFPAVP</sequence>
<comment type="caution">
    <text evidence="1">The sequence shown here is derived from an EMBL/GenBank/DDBJ whole genome shotgun (WGS) entry which is preliminary data.</text>
</comment>
<evidence type="ECO:0000313" key="1">
    <source>
        <dbReference type="EMBL" id="RVT99099.1"/>
    </source>
</evidence>
<dbReference type="RefSeq" id="WP_127785779.1">
    <property type="nucleotide sequence ID" value="NZ_SACL01000001.1"/>
</dbReference>
<dbReference type="InterPro" id="IPR044000">
    <property type="entry name" value="Phage_tube_2"/>
</dbReference>
<gene>
    <name evidence="1" type="ORF">EOD42_03050</name>
</gene>
<evidence type="ECO:0000313" key="2">
    <source>
        <dbReference type="Proteomes" id="UP000282957"/>
    </source>
</evidence>
<dbReference type="AlphaFoldDB" id="A0A437MN84"/>
<reference evidence="1 2" key="1">
    <citation type="submission" date="2019-01" db="EMBL/GenBank/DDBJ databases">
        <authorList>
            <person name="Chen W.-M."/>
        </authorList>
    </citation>
    <scope>NUCLEOTIDE SEQUENCE [LARGE SCALE GENOMIC DNA]</scope>
    <source>
        <strain evidence="1 2">CCP-6</strain>
    </source>
</reference>